<gene>
    <name evidence="2" type="ORF">GCM10023195_47590</name>
</gene>
<name>A0ABP8TLM7_9ACTN</name>
<dbReference type="Gene3D" id="3.40.50.720">
    <property type="entry name" value="NAD(P)-binding Rossmann-like Domain"/>
    <property type="match status" value="1"/>
</dbReference>
<dbReference type="SUPFAM" id="SSF51735">
    <property type="entry name" value="NAD(P)-binding Rossmann-fold domains"/>
    <property type="match status" value="1"/>
</dbReference>
<dbReference type="PANTHER" id="PTHR43355">
    <property type="entry name" value="FLAVIN REDUCTASE (NADPH)"/>
    <property type="match status" value="1"/>
</dbReference>
<evidence type="ECO:0000313" key="3">
    <source>
        <dbReference type="Proteomes" id="UP001500212"/>
    </source>
</evidence>
<feature type="domain" description="NAD(P)-binding" evidence="1">
    <location>
        <begin position="7"/>
        <end position="199"/>
    </location>
</feature>
<evidence type="ECO:0000259" key="1">
    <source>
        <dbReference type="Pfam" id="PF13460"/>
    </source>
</evidence>
<reference evidence="3" key="1">
    <citation type="journal article" date="2019" name="Int. J. Syst. Evol. Microbiol.">
        <title>The Global Catalogue of Microorganisms (GCM) 10K type strain sequencing project: providing services to taxonomists for standard genome sequencing and annotation.</title>
        <authorList>
            <consortium name="The Broad Institute Genomics Platform"/>
            <consortium name="The Broad Institute Genome Sequencing Center for Infectious Disease"/>
            <person name="Wu L."/>
            <person name="Ma J."/>
        </authorList>
    </citation>
    <scope>NUCLEOTIDE SEQUENCE [LARGE SCALE GENOMIC DNA]</scope>
    <source>
        <strain evidence="3">JCM 17938</strain>
    </source>
</reference>
<dbReference type="InterPro" id="IPR051606">
    <property type="entry name" value="Polyketide_Oxido-like"/>
</dbReference>
<dbReference type="EMBL" id="BAABHJ010000016">
    <property type="protein sequence ID" value="GAA4611258.1"/>
    <property type="molecule type" value="Genomic_DNA"/>
</dbReference>
<accession>A0ABP8TLM7</accession>
<protein>
    <submittedName>
        <fullName evidence="2">SDR family oxidoreductase</fullName>
    </submittedName>
</protein>
<dbReference type="Pfam" id="PF13460">
    <property type="entry name" value="NAD_binding_10"/>
    <property type="match status" value="1"/>
</dbReference>
<dbReference type="RefSeq" id="WP_345358349.1">
    <property type="nucleotide sequence ID" value="NZ_BAABHJ010000016.1"/>
</dbReference>
<comment type="caution">
    <text evidence="2">The sequence shown here is derived from an EMBL/GenBank/DDBJ whole genome shotgun (WGS) entry which is preliminary data.</text>
</comment>
<dbReference type="CDD" id="cd05244">
    <property type="entry name" value="BVR-B_like_SDR_a"/>
    <property type="match status" value="1"/>
</dbReference>
<evidence type="ECO:0000313" key="2">
    <source>
        <dbReference type="EMBL" id="GAA4611258.1"/>
    </source>
</evidence>
<dbReference type="Proteomes" id="UP001500212">
    <property type="component" value="Unassembled WGS sequence"/>
</dbReference>
<keyword evidence="3" id="KW-1185">Reference proteome</keyword>
<sequence length="211" mass="22689">MKLTIFGASGRTGTHLVRQALERGHQVTAVVRDPARLDVPAHERLHVVTADVMDPAAITTAVGEADAVVSALGHRDTGPTTVCQDGARSIIEAMAKTGARRFLMVSAAGMVTDPGDGPLTRYVAKPILQRLLRHGFADMGRAEEAVRGSDLDWTIVRPPRLIDKKGTGRYRTGIDRSVRGGVQISRADLATGILTLISEDSSVRRHVWIAD</sequence>
<dbReference type="InterPro" id="IPR016040">
    <property type="entry name" value="NAD(P)-bd_dom"/>
</dbReference>
<dbReference type="PANTHER" id="PTHR43355:SF2">
    <property type="entry name" value="FLAVIN REDUCTASE (NADPH)"/>
    <property type="match status" value="1"/>
</dbReference>
<dbReference type="InterPro" id="IPR036291">
    <property type="entry name" value="NAD(P)-bd_dom_sf"/>
</dbReference>
<organism evidence="2 3">
    <name type="scientific">Actinoallomurus liliacearum</name>
    <dbReference type="NCBI Taxonomy" id="1080073"/>
    <lineage>
        <taxon>Bacteria</taxon>
        <taxon>Bacillati</taxon>
        <taxon>Actinomycetota</taxon>
        <taxon>Actinomycetes</taxon>
        <taxon>Streptosporangiales</taxon>
        <taxon>Thermomonosporaceae</taxon>
        <taxon>Actinoallomurus</taxon>
    </lineage>
</organism>
<proteinExistence type="predicted"/>